<proteinExistence type="predicted"/>
<evidence type="ECO:0000313" key="2">
    <source>
        <dbReference type="Proteomes" id="UP001055879"/>
    </source>
</evidence>
<accession>A0ACB9FND5</accession>
<name>A0ACB9FND5_ARCLA</name>
<protein>
    <submittedName>
        <fullName evidence="1">Uncharacterized protein</fullName>
    </submittedName>
</protein>
<dbReference type="Proteomes" id="UP001055879">
    <property type="component" value="Linkage Group LG01"/>
</dbReference>
<organism evidence="1 2">
    <name type="scientific">Arctium lappa</name>
    <name type="common">Greater burdock</name>
    <name type="synonym">Lappa major</name>
    <dbReference type="NCBI Taxonomy" id="4217"/>
    <lineage>
        <taxon>Eukaryota</taxon>
        <taxon>Viridiplantae</taxon>
        <taxon>Streptophyta</taxon>
        <taxon>Embryophyta</taxon>
        <taxon>Tracheophyta</taxon>
        <taxon>Spermatophyta</taxon>
        <taxon>Magnoliopsida</taxon>
        <taxon>eudicotyledons</taxon>
        <taxon>Gunneridae</taxon>
        <taxon>Pentapetalae</taxon>
        <taxon>asterids</taxon>
        <taxon>campanulids</taxon>
        <taxon>Asterales</taxon>
        <taxon>Asteraceae</taxon>
        <taxon>Carduoideae</taxon>
        <taxon>Cardueae</taxon>
        <taxon>Arctiinae</taxon>
        <taxon>Arctium</taxon>
    </lineage>
</organism>
<evidence type="ECO:0000313" key="1">
    <source>
        <dbReference type="EMBL" id="KAI3772355.1"/>
    </source>
</evidence>
<sequence length="73" mass="7930">MAFSSLYLSCTGMLSHIDHLCSVSSEAEHCLTVVLSQYDSFRCSSVIVPLLATEDEKTLVTCINCLTKAVGTR</sequence>
<reference evidence="2" key="1">
    <citation type="journal article" date="2022" name="Mol. Ecol. Resour.">
        <title>The genomes of chicory, endive, great burdock and yacon provide insights into Asteraceae palaeo-polyploidization history and plant inulin production.</title>
        <authorList>
            <person name="Fan W."/>
            <person name="Wang S."/>
            <person name="Wang H."/>
            <person name="Wang A."/>
            <person name="Jiang F."/>
            <person name="Liu H."/>
            <person name="Zhao H."/>
            <person name="Xu D."/>
            <person name="Zhang Y."/>
        </authorList>
    </citation>
    <scope>NUCLEOTIDE SEQUENCE [LARGE SCALE GENOMIC DNA]</scope>
    <source>
        <strain evidence="2">cv. Niubang</strain>
    </source>
</reference>
<gene>
    <name evidence="1" type="ORF">L6452_03539</name>
</gene>
<reference evidence="1 2" key="2">
    <citation type="journal article" date="2022" name="Mol. Ecol. Resour.">
        <title>The genomes of chicory, endive, great burdock and yacon provide insights into Asteraceae paleo-polyploidization history and plant inulin production.</title>
        <authorList>
            <person name="Fan W."/>
            <person name="Wang S."/>
            <person name="Wang H."/>
            <person name="Wang A."/>
            <person name="Jiang F."/>
            <person name="Liu H."/>
            <person name="Zhao H."/>
            <person name="Xu D."/>
            <person name="Zhang Y."/>
        </authorList>
    </citation>
    <scope>NUCLEOTIDE SEQUENCE [LARGE SCALE GENOMIC DNA]</scope>
    <source>
        <strain evidence="2">cv. Niubang</strain>
    </source>
</reference>
<dbReference type="EMBL" id="CM042047">
    <property type="protein sequence ID" value="KAI3772355.1"/>
    <property type="molecule type" value="Genomic_DNA"/>
</dbReference>
<keyword evidence="2" id="KW-1185">Reference proteome</keyword>
<comment type="caution">
    <text evidence="1">The sequence shown here is derived from an EMBL/GenBank/DDBJ whole genome shotgun (WGS) entry which is preliminary data.</text>
</comment>